<proteinExistence type="predicted"/>
<dbReference type="SUPFAM" id="SSF55073">
    <property type="entry name" value="Nucleotide cyclase"/>
    <property type="match status" value="1"/>
</dbReference>
<gene>
    <name evidence="3" type="ORF">X560_1761</name>
</gene>
<dbReference type="OrthoDB" id="2157599at2"/>
<feature type="domain" description="GGDEF" evidence="2">
    <location>
        <begin position="131"/>
        <end position="280"/>
    </location>
</feature>
<dbReference type="PATRIC" id="fig|1430899.3.peg.1798"/>
<feature type="transmembrane region" description="Helical" evidence="1">
    <location>
        <begin position="61"/>
        <end position="77"/>
    </location>
</feature>
<evidence type="ECO:0000256" key="1">
    <source>
        <dbReference type="SAM" id="Phobius"/>
    </source>
</evidence>
<keyword evidence="1" id="KW-0472">Membrane</keyword>
<dbReference type="InterPro" id="IPR029787">
    <property type="entry name" value="Nucleotide_cyclase"/>
</dbReference>
<dbReference type="RefSeq" id="WP_007475896.1">
    <property type="nucleotide sequence ID" value="NZ_KQ130616.1"/>
</dbReference>
<comment type="caution">
    <text evidence="3">The sequence shown here is derived from an EMBL/GenBank/DDBJ whole genome shotgun (WGS) entry which is preliminary data.</text>
</comment>
<organism evidence="3 4">
    <name type="scientific">Listeria fleischmannii 1991</name>
    <dbReference type="NCBI Taxonomy" id="1430899"/>
    <lineage>
        <taxon>Bacteria</taxon>
        <taxon>Bacillati</taxon>
        <taxon>Bacillota</taxon>
        <taxon>Bacilli</taxon>
        <taxon>Bacillales</taxon>
        <taxon>Listeriaceae</taxon>
        <taxon>Listeria</taxon>
    </lineage>
</organism>
<feature type="transmembrane region" description="Helical" evidence="1">
    <location>
        <begin position="35"/>
        <end position="54"/>
    </location>
</feature>
<feature type="transmembrane region" description="Helical" evidence="1">
    <location>
        <begin position="12"/>
        <end position="29"/>
    </location>
</feature>
<dbReference type="InterPro" id="IPR043128">
    <property type="entry name" value="Rev_trsase/Diguanyl_cyclase"/>
</dbReference>
<dbReference type="Proteomes" id="UP000052258">
    <property type="component" value="Unassembled WGS sequence"/>
</dbReference>
<dbReference type="Pfam" id="PF00990">
    <property type="entry name" value="GGDEF"/>
    <property type="match status" value="1"/>
</dbReference>
<protein>
    <submittedName>
        <fullName evidence="3">Diguanylate cyclase</fullName>
    </submittedName>
</protein>
<name>A0A0J8G988_9LIST</name>
<accession>A0A0J8G988</accession>
<evidence type="ECO:0000259" key="2">
    <source>
        <dbReference type="Pfam" id="PF00990"/>
    </source>
</evidence>
<dbReference type="Gene3D" id="3.30.70.270">
    <property type="match status" value="1"/>
</dbReference>
<dbReference type="AlphaFoldDB" id="A0A0J8G988"/>
<evidence type="ECO:0000313" key="4">
    <source>
        <dbReference type="Proteomes" id="UP000052258"/>
    </source>
</evidence>
<dbReference type="EMBL" id="AZHO01000021">
    <property type="protein sequence ID" value="KMT59220.1"/>
    <property type="molecule type" value="Genomic_DNA"/>
</dbReference>
<keyword evidence="1" id="KW-1133">Transmembrane helix</keyword>
<keyword evidence="1" id="KW-0812">Transmembrane</keyword>
<reference evidence="3 4" key="1">
    <citation type="journal article" date="2015" name="Genome Biol. Evol.">
        <title>Comparative Genomics of Listeria Sensu Lato: Genus-Wide Differences in Evolutionary Dynamics and the Progressive Gain of Complex, Potentially Pathogenicity-Related Traits through Lateral Gene Transfer.</title>
        <authorList>
            <person name="Chiara M."/>
            <person name="Caruso M."/>
            <person name="D'Erchia A.M."/>
            <person name="Manzari C."/>
            <person name="Fraccalvieri R."/>
            <person name="Goffredo E."/>
            <person name="Latorre L."/>
            <person name="Miccolupo A."/>
            <person name="Padalino I."/>
            <person name="Santagada G."/>
            <person name="Chiocco D."/>
            <person name="Pesole G."/>
            <person name="Horner D.S."/>
            <person name="Parisi A."/>
        </authorList>
    </citation>
    <scope>NUCLEOTIDE SEQUENCE [LARGE SCALE GENOMIC DNA]</scope>
    <source>
        <strain evidence="3 4">1991</strain>
    </source>
</reference>
<evidence type="ECO:0000313" key="3">
    <source>
        <dbReference type="EMBL" id="KMT59220.1"/>
    </source>
</evidence>
<dbReference type="InterPro" id="IPR000160">
    <property type="entry name" value="GGDEF_dom"/>
</dbReference>
<keyword evidence="4" id="KW-1185">Reference proteome</keyword>
<feature type="transmembrane region" description="Helical" evidence="1">
    <location>
        <begin position="89"/>
        <end position="107"/>
    </location>
</feature>
<sequence length="284" mass="32803">MKRNQNDFITDIGFLLFILLCFISVAFIANDPTNYLVNIIFLNVAFLLVIVTYFTNLTFGLILNIIFIFSYASYILYNTVTKGIEYTAGTYFWLIMTPLFTVAAFLFTRNTTKLQQENAIIKSQNEYLGTIDQDTLLKNIVSFQNDEAIFSSISRRYDMPLVLLVIKVRHWKELKRFQSSEEMRLALQDISALLESCIRTSDVLYLLDKEEATWGVLLLTDDPGAKLVSDRIKNRISEANHTDFATKYRVRIELRVGAKLFDPETIQTPLDFIEAAEKELEYDV</sequence>